<comment type="caution">
    <text evidence="4">The sequence shown here is derived from an EMBL/GenBank/DDBJ whole genome shotgun (WGS) entry which is preliminary data.</text>
</comment>
<dbReference type="InterPro" id="IPR025436">
    <property type="entry name" value="DUF4179"/>
</dbReference>
<evidence type="ECO:0000313" key="5">
    <source>
        <dbReference type="Proteomes" id="UP001299546"/>
    </source>
</evidence>
<evidence type="ECO:0000256" key="1">
    <source>
        <dbReference type="SAM" id="MobiDB-lite"/>
    </source>
</evidence>
<feature type="region of interest" description="Disordered" evidence="1">
    <location>
        <begin position="324"/>
        <end position="343"/>
    </location>
</feature>
<name>A0ABS8DK21_9FIRM</name>
<dbReference type="Proteomes" id="UP001299546">
    <property type="component" value="Unassembled WGS sequence"/>
</dbReference>
<keyword evidence="2" id="KW-0812">Transmembrane</keyword>
<evidence type="ECO:0000256" key="2">
    <source>
        <dbReference type="SAM" id="Phobius"/>
    </source>
</evidence>
<evidence type="ECO:0000259" key="3">
    <source>
        <dbReference type="Pfam" id="PF13786"/>
    </source>
</evidence>
<feature type="transmembrane region" description="Helical" evidence="2">
    <location>
        <begin position="50"/>
        <end position="69"/>
    </location>
</feature>
<keyword evidence="2" id="KW-1133">Transmembrane helix</keyword>
<keyword evidence="5" id="KW-1185">Reference proteome</keyword>
<sequence>MSNDNIYRMMNEIETDITEFTGASCSDIETKRTKKKVMDKLHAKKRGRRWAVAACAVLGVGLLAAGPFGSQVNAGVKLASYYIGSWFGAEVQNYEECIGEAITKDGVTVQLNSVVLDGNELTVSTTIDAGEKVGAEAWPSIDSTVYINGRVASYAGGGGVSQEDDQTFLSIMTYSLEKDMIRENEKMDMEIVMQDMQGLHSRTWAFQFTADGAKLAADTVHIPVDQTISLPDGNEVTFTELSRNAMGDKLFFRLSGDKLTYHLKLTGTDDMGRPIVFELRQSHGNEGYVIADPNYPMDEGKNVIDNEAKTLTLTPYAAEFAKESGRENDDYKETGAPFTVNLK</sequence>
<feature type="domain" description="DUF4179" evidence="3">
    <location>
        <begin position="44"/>
        <end position="128"/>
    </location>
</feature>
<evidence type="ECO:0000313" key="4">
    <source>
        <dbReference type="EMBL" id="MCB7388790.1"/>
    </source>
</evidence>
<reference evidence="4 5" key="1">
    <citation type="submission" date="2021-10" db="EMBL/GenBank/DDBJ databases">
        <title>Collection of gut derived symbiotic bacterial strains cultured from healthy donors.</title>
        <authorList>
            <person name="Lin H."/>
            <person name="Littmann E."/>
            <person name="Kohout C."/>
            <person name="Pamer E.G."/>
        </authorList>
    </citation>
    <scope>NUCLEOTIDE SEQUENCE [LARGE SCALE GENOMIC DNA]</scope>
    <source>
        <strain evidence="4 5">DFI.1.165</strain>
    </source>
</reference>
<organism evidence="4 5">
    <name type="scientific">Bariatricus massiliensis</name>
    <dbReference type="NCBI Taxonomy" id="1745713"/>
    <lineage>
        <taxon>Bacteria</taxon>
        <taxon>Bacillati</taxon>
        <taxon>Bacillota</taxon>
        <taxon>Clostridia</taxon>
        <taxon>Lachnospirales</taxon>
        <taxon>Lachnospiraceae</taxon>
        <taxon>Bariatricus</taxon>
    </lineage>
</organism>
<dbReference type="Gene3D" id="2.60.40.1630">
    <property type="entry name" value="bacillus anthracis domain"/>
    <property type="match status" value="1"/>
</dbReference>
<dbReference type="RefSeq" id="WP_066738284.1">
    <property type="nucleotide sequence ID" value="NZ_JAJCIQ010000015.1"/>
</dbReference>
<keyword evidence="2" id="KW-0472">Membrane</keyword>
<accession>A0ABS8DK21</accession>
<feature type="compositionally biased region" description="Basic and acidic residues" evidence="1">
    <location>
        <begin position="324"/>
        <end position="333"/>
    </location>
</feature>
<protein>
    <submittedName>
        <fullName evidence="4">DUF4179 domain-containing protein</fullName>
    </submittedName>
</protein>
<proteinExistence type="predicted"/>
<dbReference type="Pfam" id="PF13786">
    <property type="entry name" value="DUF4179"/>
    <property type="match status" value="1"/>
</dbReference>
<gene>
    <name evidence="4" type="ORF">LIZ65_15995</name>
</gene>
<dbReference type="EMBL" id="JAJCIS010000015">
    <property type="protein sequence ID" value="MCB7388790.1"/>
    <property type="molecule type" value="Genomic_DNA"/>
</dbReference>